<protein>
    <submittedName>
        <fullName evidence="2">Uncharacterized protein</fullName>
    </submittedName>
</protein>
<reference evidence="2 3" key="1">
    <citation type="submission" date="2018-11" db="EMBL/GenBank/DDBJ databases">
        <title>Phylogenetic determinants of toxin gene distribution in genomes of Brevibacillus laterosporus.</title>
        <authorList>
            <person name="Glare T.R."/>
            <person name="Durrant A."/>
            <person name="Berry C."/>
            <person name="Palma L."/>
            <person name="Ormskirk M."/>
            <person name="Cox M.O."/>
        </authorList>
    </citation>
    <scope>NUCLEOTIDE SEQUENCE [LARGE SCALE GENOMIC DNA]</scope>
    <source>
        <strain evidence="2 3">1821L</strain>
    </source>
</reference>
<name>A0A518V841_BRELA</name>
<dbReference type="OrthoDB" id="2478901at2"/>
<accession>A0A518V841</accession>
<evidence type="ECO:0000256" key="1">
    <source>
        <dbReference type="SAM" id="SignalP"/>
    </source>
</evidence>
<gene>
    <name evidence="2" type="ORF">EEL30_13190</name>
</gene>
<sequence length="112" mass="12120">MKKLLVSLSTFAVLTGVLTVPVPTFAATEINTVKETNSQVQLIKPAFDVIKGGMVSLYSPGVGWYEVDGRGLWVAKQGGQWYLFASSDASNGTVTAYDTNGKFIQTYQVNVH</sequence>
<dbReference type="EMBL" id="CP033464">
    <property type="protein sequence ID" value="QDX93177.1"/>
    <property type="molecule type" value="Genomic_DNA"/>
</dbReference>
<feature type="signal peptide" evidence="1">
    <location>
        <begin position="1"/>
        <end position="26"/>
    </location>
</feature>
<dbReference type="Proteomes" id="UP000319432">
    <property type="component" value="Chromosome"/>
</dbReference>
<evidence type="ECO:0000313" key="3">
    <source>
        <dbReference type="Proteomes" id="UP000319432"/>
    </source>
</evidence>
<keyword evidence="1" id="KW-0732">Signal</keyword>
<evidence type="ECO:0000313" key="2">
    <source>
        <dbReference type="EMBL" id="QDX93177.1"/>
    </source>
</evidence>
<keyword evidence="3" id="KW-1185">Reference proteome</keyword>
<organism evidence="2 3">
    <name type="scientific">Brevibacillus laterosporus</name>
    <name type="common">Bacillus laterosporus</name>
    <dbReference type="NCBI Taxonomy" id="1465"/>
    <lineage>
        <taxon>Bacteria</taxon>
        <taxon>Bacillati</taxon>
        <taxon>Bacillota</taxon>
        <taxon>Bacilli</taxon>
        <taxon>Bacillales</taxon>
        <taxon>Paenibacillaceae</taxon>
        <taxon>Brevibacillus</taxon>
    </lineage>
</organism>
<dbReference type="AlphaFoldDB" id="A0A518V841"/>
<feature type="chain" id="PRO_5022998715" evidence="1">
    <location>
        <begin position="27"/>
        <end position="112"/>
    </location>
</feature>
<proteinExistence type="predicted"/>